<reference evidence="2 3" key="1">
    <citation type="journal article" date="2016" name="Nat. Commun.">
        <title>Thousands of microbial genomes shed light on interconnected biogeochemical processes in an aquifer system.</title>
        <authorList>
            <person name="Anantharaman K."/>
            <person name="Brown C.T."/>
            <person name="Hug L.A."/>
            <person name="Sharon I."/>
            <person name="Castelle C.J."/>
            <person name="Probst A.J."/>
            <person name="Thomas B.C."/>
            <person name="Singh A."/>
            <person name="Wilkins M.J."/>
            <person name="Karaoz U."/>
            <person name="Brodie E.L."/>
            <person name="Williams K.H."/>
            <person name="Hubbard S.S."/>
            <person name="Banfield J.F."/>
        </authorList>
    </citation>
    <scope>NUCLEOTIDE SEQUENCE [LARGE SCALE GENOMIC DNA]</scope>
</reference>
<feature type="transmembrane region" description="Helical" evidence="1">
    <location>
        <begin position="55"/>
        <end position="73"/>
    </location>
</feature>
<keyword evidence="1" id="KW-1133">Transmembrane helix</keyword>
<keyword evidence="1" id="KW-0812">Transmembrane</keyword>
<gene>
    <name evidence="2" type="ORF">A3C06_01600</name>
</gene>
<proteinExistence type="predicted"/>
<dbReference type="EMBL" id="MHRQ01000021">
    <property type="protein sequence ID" value="OHA26377.1"/>
    <property type="molecule type" value="Genomic_DNA"/>
</dbReference>
<dbReference type="Proteomes" id="UP000177565">
    <property type="component" value="Unassembled WGS sequence"/>
</dbReference>
<dbReference type="AlphaFoldDB" id="A0A1G2MR60"/>
<evidence type="ECO:0000256" key="1">
    <source>
        <dbReference type="SAM" id="Phobius"/>
    </source>
</evidence>
<feature type="transmembrane region" description="Helical" evidence="1">
    <location>
        <begin position="20"/>
        <end position="43"/>
    </location>
</feature>
<accession>A0A1G2MR60</accession>
<evidence type="ECO:0000313" key="3">
    <source>
        <dbReference type="Proteomes" id="UP000177565"/>
    </source>
</evidence>
<dbReference type="STRING" id="1802312.A3C06_01600"/>
<keyword evidence="1" id="KW-0472">Membrane</keyword>
<evidence type="ECO:0000313" key="2">
    <source>
        <dbReference type="EMBL" id="OHA26377.1"/>
    </source>
</evidence>
<sequence length="87" mass="9137">MHNPLGSTTLVQFLALALKAFVDILLPVLVIFYIATGLLFISARGNPEKLKLARAALLYISIGAAIVLGAWAVTEMISATIGAISTP</sequence>
<protein>
    <submittedName>
        <fullName evidence="2">Uncharacterized protein</fullName>
    </submittedName>
</protein>
<organism evidence="2 3">
    <name type="scientific">Candidatus Taylorbacteria bacterium RIFCSPHIGHO2_02_FULL_46_13</name>
    <dbReference type="NCBI Taxonomy" id="1802312"/>
    <lineage>
        <taxon>Bacteria</taxon>
        <taxon>Candidatus Tayloriibacteriota</taxon>
    </lineage>
</organism>
<comment type="caution">
    <text evidence="2">The sequence shown here is derived from an EMBL/GenBank/DDBJ whole genome shotgun (WGS) entry which is preliminary data.</text>
</comment>
<name>A0A1G2MR60_9BACT</name>